<dbReference type="PIRSF" id="PIRSF000441">
    <property type="entry name" value="CysE"/>
    <property type="match status" value="1"/>
</dbReference>
<dbReference type="InterPro" id="IPR011004">
    <property type="entry name" value="Trimer_LpxA-like_sf"/>
</dbReference>
<evidence type="ECO:0000256" key="4">
    <source>
        <dbReference type="ARBA" id="ARBA00022737"/>
    </source>
</evidence>
<evidence type="ECO:0000256" key="1">
    <source>
        <dbReference type="ARBA" id="ARBA00007274"/>
    </source>
</evidence>
<protein>
    <recommendedName>
        <fullName evidence="2 6">Serine acetyltransferase</fullName>
        <ecNumber evidence="6">2.3.1.30</ecNumber>
    </recommendedName>
</protein>
<dbReference type="EMBL" id="RQNR01000007">
    <property type="protein sequence ID" value="RQN23575.1"/>
    <property type="molecule type" value="Genomic_DNA"/>
</dbReference>
<name>A0AAE8K6J7_CLOPF</name>
<dbReference type="GO" id="GO:0009001">
    <property type="term" value="F:serine O-acetyltransferase activity"/>
    <property type="evidence" value="ECO:0007669"/>
    <property type="project" value="UniProtKB-EC"/>
</dbReference>
<evidence type="ECO:0000313" key="8">
    <source>
        <dbReference type="Proteomes" id="UP000273641"/>
    </source>
</evidence>
<keyword evidence="4" id="KW-0677">Repeat</keyword>
<evidence type="ECO:0000256" key="3">
    <source>
        <dbReference type="ARBA" id="ARBA00022679"/>
    </source>
</evidence>
<evidence type="ECO:0000256" key="2">
    <source>
        <dbReference type="ARBA" id="ARBA00018522"/>
    </source>
</evidence>
<comment type="similarity">
    <text evidence="1 6">Belongs to the transferase hexapeptide repeat family.</text>
</comment>
<dbReference type="Gene3D" id="2.160.10.10">
    <property type="entry name" value="Hexapeptide repeat proteins"/>
    <property type="match status" value="1"/>
</dbReference>
<comment type="caution">
    <text evidence="7">The sequence shown here is derived from an EMBL/GenBank/DDBJ whole genome shotgun (WGS) entry which is preliminary data.</text>
</comment>
<sequence length="190" mass="21585">MKEKYIKYIHSDLYRYTTEISKKLIFKNLLINPGFKYMYAHRKYNYYKEKNIKLVMYFYKFILYRYRIKYLFEISSKATIGKGFYIGHIGPIIINPNAILGDNINISSGVTIGQQNRGIKKGSPIIGSNVFIGANSVIVGNVIIGNNVLIAPCSYVNFDVPDNSIVVGNPGKIKRDLNATYGYIGSILKD</sequence>
<evidence type="ECO:0000256" key="6">
    <source>
        <dbReference type="PIRNR" id="PIRNR000441"/>
    </source>
</evidence>
<evidence type="ECO:0000256" key="5">
    <source>
        <dbReference type="ARBA" id="ARBA00023315"/>
    </source>
</evidence>
<keyword evidence="5 6" id="KW-0012">Acyltransferase</keyword>
<organism evidence="7 8">
    <name type="scientific">Clostridium perfringens</name>
    <dbReference type="NCBI Taxonomy" id="1502"/>
    <lineage>
        <taxon>Bacteria</taxon>
        <taxon>Bacillati</taxon>
        <taxon>Bacillota</taxon>
        <taxon>Clostridia</taxon>
        <taxon>Eubacteriales</taxon>
        <taxon>Clostridiaceae</taxon>
        <taxon>Clostridium</taxon>
    </lineage>
</organism>
<dbReference type="SUPFAM" id="SSF51161">
    <property type="entry name" value="Trimeric LpxA-like enzymes"/>
    <property type="match status" value="1"/>
</dbReference>
<dbReference type="PANTHER" id="PTHR42811">
    <property type="entry name" value="SERINE ACETYLTRANSFERASE"/>
    <property type="match status" value="1"/>
</dbReference>
<dbReference type="InterPro" id="IPR045304">
    <property type="entry name" value="LbH_SAT"/>
</dbReference>
<dbReference type="Proteomes" id="UP000273641">
    <property type="component" value="Unassembled WGS sequence"/>
</dbReference>
<accession>A0AAE8K6J7</accession>
<gene>
    <name evidence="7" type="ORF">EHZ11_13185</name>
</gene>
<dbReference type="AlphaFoldDB" id="A0AAE8K6J7"/>
<dbReference type="PROSITE" id="PS00101">
    <property type="entry name" value="HEXAPEP_TRANSFERASES"/>
    <property type="match status" value="1"/>
</dbReference>
<dbReference type="EC" id="2.3.1.30" evidence="6"/>
<evidence type="ECO:0000313" key="7">
    <source>
        <dbReference type="EMBL" id="RQN23575.1"/>
    </source>
</evidence>
<dbReference type="RefSeq" id="WP_060669588.1">
    <property type="nucleotide sequence ID" value="NZ_CATNWM010000003.1"/>
</dbReference>
<proteinExistence type="inferred from homology"/>
<dbReference type="GO" id="GO:0006535">
    <property type="term" value="P:cysteine biosynthetic process from serine"/>
    <property type="evidence" value="ECO:0007669"/>
    <property type="project" value="InterPro"/>
</dbReference>
<dbReference type="InterPro" id="IPR018357">
    <property type="entry name" value="Hexapep_transf_CS"/>
</dbReference>
<keyword evidence="3 6" id="KW-0808">Transferase</keyword>
<dbReference type="InterPro" id="IPR001451">
    <property type="entry name" value="Hexapep"/>
</dbReference>
<dbReference type="GO" id="GO:0005737">
    <property type="term" value="C:cytoplasm"/>
    <property type="evidence" value="ECO:0007669"/>
    <property type="project" value="InterPro"/>
</dbReference>
<dbReference type="CDD" id="cd03354">
    <property type="entry name" value="LbH_SAT"/>
    <property type="match status" value="1"/>
</dbReference>
<comment type="catalytic activity">
    <reaction evidence="6">
        <text>L-serine + acetyl-CoA = O-acetyl-L-serine + CoA</text>
        <dbReference type="Rhea" id="RHEA:24560"/>
        <dbReference type="ChEBI" id="CHEBI:33384"/>
        <dbReference type="ChEBI" id="CHEBI:57287"/>
        <dbReference type="ChEBI" id="CHEBI:57288"/>
        <dbReference type="ChEBI" id="CHEBI:58340"/>
        <dbReference type="EC" id="2.3.1.30"/>
    </reaction>
</comment>
<dbReference type="Pfam" id="PF00132">
    <property type="entry name" value="Hexapep"/>
    <property type="match status" value="1"/>
</dbReference>
<dbReference type="InterPro" id="IPR005881">
    <property type="entry name" value="Ser_O-AcTrfase"/>
</dbReference>
<reference evidence="7 8" key="1">
    <citation type="submission" date="2018-11" db="EMBL/GenBank/DDBJ databases">
        <title>Draft genome sequences of potential pathogenic Clostridium perfringens from environmental surface water in the North West Province, South Africa.</title>
        <authorList>
            <person name="Fourie J.C.J."/>
            <person name="Sanko T.J."/>
            <person name="Bezuidenhout C."/>
            <person name="Mienie C."/>
            <person name="Adeleke R."/>
        </authorList>
    </citation>
    <scope>NUCLEOTIDE SEQUENCE [LARGE SCALE GENOMIC DNA]</scope>
    <source>
        <strain evidence="7 8">SC4-C13</strain>
    </source>
</reference>